<protein>
    <recommendedName>
        <fullName evidence="2">Regulatory protein zeste</fullName>
    </recommendedName>
</protein>
<feature type="domain" description="Myb-like" evidence="5">
    <location>
        <begin position="31"/>
        <end position="104"/>
    </location>
</feature>
<evidence type="ECO:0000313" key="6">
    <source>
        <dbReference type="EMBL" id="JAI59215.1"/>
    </source>
</evidence>
<evidence type="ECO:0000256" key="4">
    <source>
        <dbReference type="SAM" id="MobiDB-lite"/>
    </source>
</evidence>
<dbReference type="Pfam" id="PF13873">
    <property type="entry name" value="Myb_DNA-bind_5"/>
    <property type="match status" value="1"/>
</dbReference>
<feature type="compositionally biased region" description="Low complexity" evidence="4">
    <location>
        <begin position="173"/>
        <end position="184"/>
    </location>
</feature>
<evidence type="ECO:0000259" key="5">
    <source>
        <dbReference type="PROSITE" id="PS50090"/>
    </source>
</evidence>
<dbReference type="InterPro" id="IPR001005">
    <property type="entry name" value="SANT/Myb"/>
</dbReference>
<sequence>MCANRRKYVLICKQDPDNNLNSMDPTPNTQQRRKRKPNWSSDETLRLVNIMAEKRCIIKGRFHPSLTHADKKRAWEDITNSVNARNLHVKRTEEEVVNKWFTVLSHSRKKIANINKEQNQSGAGGLEATRLDPINLKVQEMIGEKSVTIGGISPVEGTLLRFQKLQANRAHDQQQVTHQQQQQQHQEDHQQQHQVDHKQDHQQYPHQEDNQQHQLLEVHQQQEEVLVIPSPQLVADDSSNVQINDLDLATANANSVYRDEKRRLKLLKEKAKIEYWQERAKYYKNKRT</sequence>
<dbReference type="PANTHER" id="PTHR23098">
    <property type="entry name" value="AGAP001331-PA-RELATED"/>
    <property type="match status" value="1"/>
</dbReference>
<feature type="region of interest" description="Disordered" evidence="4">
    <location>
        <begin position="16"/>
        <end position="40"/>
    </location>
</feature>
<proteinExistence type="predicted"/>
<feature type="compositionally biased region" description="Basic and acidic residues" evidence="4">
    <location>
        <begin position="185"/>
        <end position="208"/>
    </location>
</feature>
<dbReference type="AlphaFoldDB" id="A0A0P4W0U5"/>
<evidence type="ECO:0000256" key="2">
    <source>
        <dbReference type="ARBA" id="ARBA00016807"/>
    </source>
</evidence>
<evidence type="ECO:0000256" key="1">
    <source>
        <dbReference type="ARBA" id="ARBA00011764"/>
    </source>
</evidence>
<dbReference type="EMBL" id="GDRN01097041">
    <property type="protein sequence ID" value="JAI59215.1"/>
    <property type="molecule type" value="Transcribed_RNA"/>
</dbReference>
<dbReference type="PANTHER" id="PTHR23098:SF16">
    <property type="entry name" value="REGULATORY PROTEIN ZESTE"/>
    <property type="match status" value="1"/>
</dbReference>
<organism evidence="6">
    <name type="scientific">Scylla olivacea</name>
    <name type="common">Orange mud crab</name>
    <name type="synonym">Cancer olivacea</name>
    <dbReference type="NCBI Taxonomy" id="85551"/>
    <lineage>
        <taxon>Eukaryota</taxon>
        <taxon>Metazoa</taxon>
        <taxon>Ecdysozoa</taxon>
        <taxon>Arthropoda</taxon>
        <taxon>Crustacea</taxon>
        <taxon>Multicrustacea</taxon>
        <taxon>Malacostraca</taxon>
        <taxon>Eumalacostraca</taxon>
        <taxon>Eucarida</taxon>
        <taxon>Decapoda</taxon>
        <taxon>Pleocyemata</taxon>
        <taxon>Brachyura</taxon>
        <taxon>Eubrachyura</taxon>
        <taxon>Portunoidea</taxon>
        <taxon>Portunidae</taxon>
        <taxon>Portuninae</taxon>
        <taxon>Scylla</taxon>
    </lineage>
</organism>
<name>A0A0P4W0U5_SCYOL</name>
<comment type="function">
    <text evidence="3">Involved in transvection phenomena (= synapsis-dependent gene expression), where the synaptic pairing of chromosomes carrying genes with which zeste interacts influences the expression of these genes. Zeste binds to DNA and stimulates transcription from a nearby promoter.</text>
</comment>
<dbReference type="GO" id="GO:0005634">
    <property type="term" value="C:nucleus"/>
    <property type="evidence" value="ECO:0007669"/>
    <property type="project" value="TreeGrafter"/>
</dbReference>
<evidence type="ECO:0000256" key="3">
    <source>
        <dbReference type="ARBA" id="ARBA00025466"/>
    </source>
</evidence>
<comment type="subunit">
    <text evidence="1">Self-associates forming complexes of several hundred monomers.</text>
</comment>
<reference evidence="6" key="1">
    <citation type="submission" date="2015-09" db="EMBL/GenBank/DDBJ databases">
        <title>Scylla olivacea transcriptome.</title>
        <authorList>
            <person name="Ikhwanuddin M."/>
        </authorList>
    </citation>
    <scope>NUCLEOTIDE SEQUENCE</scope>
</reference>
<dbReference type="PROSITE" id="PS50090">
    <property type="entry name" value="MYB_LIKE"/>
    <property type="match status" value="1"/>
</dbReference>
<feature type="region of interest" description="Disordered" evidence="4">
    <location>
        <begin position="169"/>
        <end position="208"/>
    </location>
</feature>
<feature type="compositionally biased region" description="Polar residues" evidence="4">
    <location>
        <begin position="17"/>
        <end position="30"/>
    </location>
</feature>
<dbReference type="InterPro" id="IPR028002">
    <property type="entry name" value="Myb_DNA-bind_5"/>
</dbReference>
<accession>A0A0P4W0U5</accession>